<organism evidence="7">
    <name type="scientific">Aerophobetes bacterium</name>
    <dbReference type="NCBI Taxonomy" id="2030807"/>
    <lineage>
        <taxon>Bacteria</taxon>
        <taxon>Candidatus Aerophobota</taxon>
    </lineage>
</organism>
<protein>
    <recommendedName>
        <fullName evidence="6">Endonuclease V</fullName>
        <ecNumber evidence="6">3.1.21.7</ecNumber>
    </recommendedName>
    <alternativeName>
        <fullName evidence="6">Deoxyinosine 3'endonuclease</fullName>
    </alternativeName>
    <alternativeName>
        <fullName evidence="6">Deoxyribonuclease V</fullName>
        <shortName evidence="6">DNase V</shortName>
    </alternativeName>
</protein>
<dbReference type="CDD" id="cd06559">
    <property type="entry name" value="Endonuclease_V"/>
    <property type="match status" value="1"/>
</dbReference>
<feature type="site" description="Interaction with target DNA" evidence="6">
    <location>
        <position position="81"/>
    </location>
</feature>
<dbReference type="GO" id="GO:0043737">
    <property type="term" value="F:deoxyribonuclease V activity"/>
    <property type="evidence" value="ECO:0007669"/>
    <property type="project" value="UniProtKB-UniRule"/>
</dbReference>
<evidence type="ECO:0000256" key="3">
    <source>
        <dbReference type="ARBA" id="ARBA00022722"/>
    </source>
</evidence>
<reference evidence="7" key="1">
    <citation type="journal article" date="2020" name="mSystems">
        <title>Genome- and Community-Level Interaction Insights into Carbon Utilization and Element Cycling Functions of Hydrothermarchaeota in Hydrothermal Sediment.</title>
        <authorList>
            <person name="Zhou Z."/>
            <person name="Liu Y."/>
            <person name="Xu W."/>
            <person name="Pan J."/>
            <person name="Luo Z.H."/>
            <person name="Li M."/>
        </authorList>
    </citation>
    <scope>NUCLEOTIDE SEQUENCE [LARGE SCALE GENOMIC DNA]</scope>
    <source>
        <strain evidence="7">HyVt-92</strain>
    </source>
</reference>
<evidence type="ECO:0000256" key="4">
    <source>
        <dbReference type="ARBA" id="ARBA00022759"/>
    </source>
</evidence>
<keyword evidence="4 6" id="KW-0255">Endonuclease</keyword>
<name>A0A7V5HZP1_UNCAE</name>
<evidence type="ECO:0000313" key="7">
    <source>
        <dbReference type="EMBL" id="HHF98546.1"/>
    </source>
</evidence>
<dbReference type="GO" id="GO:0003727">
    <property type="term" value="F:single-stranded RNA binding"/>
    <property type="evidence" value="ECO:0007669"/>
    <property type="project" value="TreeGrafter"/>
</dbReference>
<evidence type="ECO:0000256" key="1">
    <source>
        <dbReference type="ARBA" id="ARBA00004496"/>
    </source>
</evidence>
<keyword evidence="2 6" id="KW-0963">Cytoplasm</keyword>
<dbReference type="Proteomes" id="UP000886070">
    <property type="component" value="Unassembled WGS sequence"/>
</dbReference>
<evidence type="ECO:0000256" key="2">
    <source>
        <dbReference type="ARBA" id="ARBA00022490"/>
    </source>
</evidence>
<sequence length="224" mass="25059">MKPVLSHPWQVTLEEALNIQEELRKKICLQGRLNLSKIGKIGAVDVAYKNEKAIAGVCVFSYPDLRITKESFSIREVNFPYIPGFLSFREGPCIIEALEKIDEDVDILLFDGQGIAHPRRMGIATHLGIYFGIASVGCAKKRLSGNHEPLENKEGVIKPLYDGGEMIGYAVRVKKNTRPLYISPGNLIDFETALKVIISVCRGYKIPEPLRIAHIFVNKLKKVV</sequence>
<comment type="caution">
    <text evidence="7">The sequence shown here is derived from an EMBL/GenBank/DDBJ whole genome shotgun (WGS) entry which is preliminary data.</text>
</comment>
<dbReference type="Gene3D" id="3.30.2170.10">
    <property type="entry name" value="archaeoglobus fulgidus dsm 4304 superfamily"/>
    <property type="match status" value="1"/>
</dbReference>
<keyword evidence="6" id="KW-0460">Magnesium</keyword>
<evidence type="ECO:0000256" key="5">
    <source>
        <dbReference type="ARBA" id="ARBA00022801"/>
    </source>
</evidence>
<keyword evidence="3 6" id="KW-0540">Nuclease</keyword>
<keyword evidence="6" id="KW-0479">Metal-binding</keyword>
<dbReference type="EC" id="3.1.21.7" evidence="6"/>
<dbReference type="GO" id="GO:0000287">
    <property type="term" value="F:magnesium ion binding"/>
    <property type="evidence" value="ECO:0007669"/>
    <property type="project" value="UniProtKB-UniRule"/>
</dbReference>
<gene>
    <name evidence="6" type="primary">nfi</name>
    <name evidence="7" type="ORF">ENL39_03545</name>
</gene>
<dbReference type="AlphaFoldDB" id="A0A7V5HZP1"/>
<comment type="function">
    <text evidence="6">DNA repair enzyme involved in the repair of deaminated bases. Selectively cleaves double-stranded DNA at the second phosphodiester bond 3' to a deoxyinosine leaving behind the intact lesion on the nicked DNA.</text>
</comment>
<keyword evidence="6" id="KW-0234">DNA repair</keyword>
<keyword evidence="6" id="KW-0227">DNA damage</keyword>
<evidence type="ECO:0000256" key="6">
    <source>
        <dbReference type="HAMAP-Rule" id="MF_00801"/>
    </source>
</evidence>
<dbReference type="Pfam" id="PF04493">
    <property type="entry name" value="Endonuclease_5"/>
    <property type="match status" value="1"/>
</dbReference>
<comment type="subcellular location">
    <subcellularLocation>
        <location evidence="1 6">Cytoplasm</location>
    </subcellularLocation>
</comment>
<dbReference type="EMBL" id="DRTT01000100">
    <property type="protein sequence ID" value="HHF98546.1"/>
    <property type="molecule type" value="Genomic_DNA"/>
</dbReference>
<dbReference type="HAMAP" id="MF_00801">
    <property type="entry name" value="Endonuclease_5"/>
    <property type="match status" value="1"/>
</dbReference>
<dbReference type="GO" id="GO:0005737">
    <property type="term" value="C:cytoplasm"/>
    <property type="evidence" value="ECO:0007669"/>
    <property type="project" value="UniProtKB-SubCell"/>
</dbReference>
<feature type="binding site" evidence="6">
    <location>
        <position position="111"/>
    </location>
    <ligand>
        <name>Mg(2+)</name>
        <dbReference type="ChEBI" id="CHEBI:18420"/>
    </ligand>
</feature>
<accession>A0A7V5HZP1</accession>
<dbReference type="InterPro" id="IPR007581">
    <property type="entry name" value="Endonuclease-V"/>
</dbReference>
<feature type="binding site" evidence="6">
    <location>
        <position position="45"/>
    </location>
    <ligand>
        <name>Mg(2+)</name>
        <dbReference type="ChEBI" id="CHEBI:18420"/>
    </ligand>
</feature>
<dbReference type="GO" id="GO:0016891">
    <property type="term" value="F:RNA endonuclease activity producing 5'-phosphomonoesters, hydrolytic mechanism"/>
    <property type="evidence" value="ECO:0007669"/>
    <property type="project" value="TreeGrafter"/>
</dbReference>
<dbReference type="GO" id="GO:0006281">
    <property type="term" value="P:DNA repair"/>
    <property type="evidence" value="ECO:0007669"/>
    <property type="project" value="UniProtKB-UniRule"/>
</dbReference>
<comment type="cofactor">
    <cofactor evidence="6">
        <name>Mg(2+)</name>
        <dbReference type="ChEBI" id="CHEBI:18420"/>
    </cofactor>
</comment>
<dbReference type="PANTHER" id="PTHR28511:SF1">
    <property type="entry name" value="ENDONUCLEASE V"/>
    <property type="match status" value="1"/>
</dbReference>
<proteinExistence type="inferred from homology"/>
<dbReference type="PANTHER" id="PTHR28511">
    <property type="entry name" value="ENDONUCLEASE V"/>
    <property type="match status" value="1"/>
</dbReference>
<comment type="similarity">
    <text evidence="6">Belongs to the endonuclease V family.</text>
</comment>
<comment type="catalytic activity">
    <reaction evidence="6">
        <text>Endonucleolytic cleavage at apurinic or apyrimidinic sites to products with a 5'-phosphate.</text>
        <dbReference type="EC" id="3.1.21.7"/>
    </reaction>
</comment>
<keyword evidence="5 6" id="KW-0378">Hydrolase</keyword>